<keyword evidence="3" id="KW-1185">Reference proteome</keyword>
<dbReference type="Proteomes" id="UP000054166">
    <property type="component" value="Unassembled WGS sequence"/>
</dbReference>
<organism evidence="2 3">
    <name type="scientific">Piloderma croceum (strain F 1598)</name>
    <dbReference type="NCBI Taxonomy" id="765440"/>
    <lineage>
        <taxon>Eukaryota</taxon>
        <taxon>Fungi</taxon>
        <taxon>Dikarya</taxon>
        <taxon>Basidiomycota</taxon>
        <taxon>Agaricomycotina</taxon>
        <taxon>Agaricomycetes</taxon>
        <taxon>Agaricomycetidae</taxon>
        <taxon>Atheliales</taxon>
        <taxon>Atheliaceae</taxon>
        <taxon>Piloderma</taxon>
    </lineage>
</organism>
<reference evidence="2 3" key="1">
    <citation type="submission" date="2014-04" db="EMBL/GenBank/DDBJ databases">
        <authorList>
            <consortium name="DOE Joint Genome Institute"/>
            <person name="Kuo A."/>
            <person name="Tarkka M."/>
            <person name="Buscot F."/>
            <person name="Kohler A."/>
            <person name="Nagy L.G."/>
            <person name="Floudas D."/>
            <person name="Copeland A."/>
            <person name="Barry K.W."/>
            <person name="Cichocki N."/>
            <person name="Veneault-Fourrey C."/>
            <person name="LaButti K."/>
            <person name="Lindquist E.A."/>
            <person name="Lipzen A."/>
            <person name="Lundell T."/>
            <person name="Morin E."/>
            <person name="Murat C."/>
            <person name="Sun H."/>
            <person name="Tunlid A."/>
            <person name="Henrissat B."/>
            <person name="Grigoriev I.V."/>
            <person name="Hibbett D.S."/>
            <person name="Martin F."/>
            <person name="Nordberg H.P."/>
            <person name="Cantor M.N."/>
            <person name="Hua S.X."/>
        </authorList>
    </citation>
    <scope>NUCLEOTIDE SEQUENCE [LARGE SCALE GENOMIC DNA]</scope>
    <source>
        <strain evidence="2 3">F 1598</strain>
    </source>
</reference>
<evidence type="ECO:0000256" key="1">
    <source>
        <dbReference type="SAM" id="MobiDB-lite"/>
    </source>
</evidence>
<evidence type="ECO:0000313" key="3">
    <source>
        <dbReference type="Proteomes" id="UP000054166"/>
    </source>
</evidence>
<evidence type="ECO:0000313" key="2">
    <source>
        <dbReference type="EMBL" id="KIM77539.1"/>
    </source>
</evidence>
<proteinExistence type="predicted"/>
<gene>
    <name evidence="2" type="ORF">PILCRDRAFT_617647</name>
</gene>
<dbReference type="AlphaFoldDB" id="A0A0C3FCE8"/>
<accession>A0A0C3FCE8</accession>
<sequence>MGVLIGGKSKVGSTEDEGISADPVERGLYMIEVQNTATRISLHDYDEPRHHPKVHNWHSYSKPVSSKN</sequence>
<reference evidence="3" key="2">
    <citation type="submission" date="2015-01" db="EMBL/GenBank/DDBJ databases">
        <title>Evolutionary Origins and Diversification of the Mycorrhizal Mutualists.</title>
        <authorList>
            <consortium name="DOE Joint Genome Institute"/>
            <consortium name="Mycorrhizal Genomics Consortium"/>
            <person name="Kohler A."/>
            <person name="Kuo A."/>
            <person name="Nagy L.G."/>
            <person name="Floudas D."/>
            <person name="Copeland A."/>
            <person name="Barry K.W."/>
            <person name="Cichocki N."/>
            <person name="Veneault-Fourrey C."/>
            <person name="LaButti K."/>
            <person name="Lindquist E.A."/>
            <person name="Lipzen A."/>
            <person name="Lundell T."/>
            <person name="Morin E."/>
            <person name="Murat C."/>
            <person name="Riley R."/>
            <person name="Ohm R."/>
            <person name="Sun H."/>
            <person name="Tunlid A."/>
            <person name="Henrissat B."/>
            <person name="Grigoriev I.V."/>
            <person name="Hibbett D.S."/>
            <person name="Martin F."/>
        </authorList>
    </citation>
    <scope>NUCLEOTIDE SEQUENCE [LARGE SCALE GENOMIC DNA]</scope>
    <source>
        <strain evidence="3">F 1598</strain>
    </source>
</reference>
<dbReference type="EMBL" id="KN833024">
    <property type="protein sequence ID" value="KIM77539.1"/>
    <property type="molecule type" value="Genomic_DNA"/>
</dbReference>
<dbReference type="InParanoid" id="A0A0C3FCE8"/>
<name>A0A0C3FCE8_PILCF</name>
<feature type="region of interest" description="Disordered" evidence="1">
    <location>
        <begin position="44"/>
        <end position="68"/>
    </location>
</feature>
<dbReference type="HOGENOM" id="CLU_2794838_0_0_1"/>
<feature type="region of interest" description="Disordered" evidence="1">
    <location>
        <begin position="1"/>
        <end position="21"/>
    </location>
</feature>
<protein>
    <submittedName>
        <fullName evidence="2">Uncharacterized protein</fullName>
    </submittedName>
</protein>
<feature type="compositionally biased region" description="Polar residues" evidence="1">
    <location>
        <begin position="58"/>
        <end position="68"/>
    </location>
</feature>